<dbReference type="Gene3D" id="3.30.465.10">
    <property type="match status" value="1"/>
</dbReference>
<dbReference type="InterPro" id="IPR036318">
    <property type="entry name" value="FAD-bd_PCMH-like_sf"/>
</dbReference>
<keyword evidence="2" id="KW-0560">Oxidoreductase</keyword>
<dbReference type="Proteomes" id="UP000294545">
    <property type="component" value="Unassembled WGS sequence"/>
</dbReference>
<dbReference type="InterPro" id="IPR016166">
    <property type="entry name" value="FAD-bd_PCMH"/>
</dbReference>
<dbReference type="GO" id="GO:0016491">
    <property type="term" value="F:oxidoreductase activity"/>
    <property type="evidence" value="ECO:0007669"/>
    <property type="project" value="UniProtKB-KW"/>
</dbReference>
<reference evidence="4 5" key="1">
    <citation type="submission" date="2019-03" db="EMBL/GenBank/DDBJ databases">
        <title>Genomic Encyclopedia of Type Strains, Phase IV (KMG-IV): sequencing the most valuable type-strain genomes for metagenomic binning, comparative biology and taxonomic classification.</title>
        <authorList>
            <person name="Goeker M."/>
        </authorList>
    </citation>
    <scope>NUCLEOTIDE SEQUENCE [LARGE SCALE GENOMIC DNA]</scope>
    <source>
        <strain evidence="4 5">DSM 24176</strain>
    </source>
</reference>
<evidence type="ECO:0000259" key="3">
    <source>
        <dbReference type="PROSITE" id="PS51387"/>
    </source>
</evidence>
<keyword evidence="1" id="KW-0285">Flavoprotein</keyword>
<name>A0A4R1MXD3_9FIRM</name>
<dbReference type="SMART" id="SM01092">
    <property type="entry name" value="CO_deh_flav_C"/>
    <property type="match status" value="1"/>
</dbReference>
<gene>
    <name evidence="4" type="ORF">EDC19_0157</name>
</gene>
<protein>
    <submittedName>
        <fullName evidence="4">CO/xanthine dehydrogenase FAD-binding subunit</fullName>
    </submittedName>
</protein>
<evidence type="ECO:0000256" key="2">
    <source>
        <dbReference type="ARBA" id="ARBA00023002"/>
    </source>
</evidence>
<accession>A0A4R1MXD3</accession>
<dbReference type="InterPro" id="IPR002346">
    <property type="entry name" value="Mopterin_DH_FAD-bd"/>
</dbReference>
<dbReference type="PANTHER" id="PTHR42659:SF9">
    <property type="entry name" value="XANTHINE DEHYDROGENASE FAD-BINDING SUBUNIT XDHB-RELATED"/>
    <property type="match status" value="1"/>
</dbReference>
<evidence type="ECO:0000256" key="1">
    <source>
        <dbReference type="ARBA" id="ARBA00022630"/>
    </source>
</evidence>
<dbReference type="OrthoDB" id="9789842at2"/>
<dbReference type="Pfam" id="PF03450">
    <property type="entry name" value="CO_deh_flav_C"/>
    <property type="match status" value="1"/>
</dbReference>
<dbReference type="AlphaFoldDB" id="A0A4R1MXD3"/>
<feature type="domain" description="FAD-binding PCMH-type" evidence="3">
    <location>
        <begin position="1"/>
        <end position="172"/>
    </location>
</feature>
<dbReference type="PROSITE" id="PS51387">
    <property type="entry name" value="FAD_PCMH"/>
    <property type="match status" value="1"/>
</dbReference>
<dbReference type="Gene3D" id="3.30.390.50">
    <property type="entry name" value="CO dehydrogenase flavoprotein, C-terminal domain"/>
    <property type="match status" value="1"/>
</dbReference>
<dbReference type="PANTHER" id="PTHR42659">
    <property type="entry name" value="XANTHINE DEHYDROGENASE SUBUNIT C-RELATED"/>
    <property type="match status" value="1"/>
</dbReference>
<evidence type="ECO:0000313" key="5">
    <source>
        <dbReference type="Proteomes" id="UP000294545"/>
    </source>
</evidence>
<dbReference type="InterPro" id="IPR051312">
    <property type="entry name" value="Diverse_Substr_Oxidored"/>
</dbReference>
<dbReference type="RefSeq" id="WP_132279048.1">
    <property type="nucleotide sequence ID" value="NZ_SMGQ01000011.1"/>
</dbReference>
<sequence length="284" mass="32056">MVETYYPKTLSEALTIRNEKKTVLYTGGTDIMVRRKNATGLLPKFESDVLFLGHLKELQRIEVKENTLIIGAGVTYAQLLSHSKVPEVLKKAIKEIASKAIRNIGTLVGNIANASPAGDTLPVLYNYNAWLNIQSKKESQKVPINEWITGPGKTELKDNEMIVSVEMPLEDFNYVYYKKVGARKADAISKLSFVGLANIENNTIKDLRIAFGAVAPTVVRREEVEDVIRSRKLDQVKDLLETIEKLYSNHIKPIDDQRSSAKYRKEVSLRLLNDFLNNFEKQSS</sequence>
<proteinExistence type="predicted"/>
<organism evidence="4 5">
    <name type="scientific">Natranaerovirga hydrolytica</name>
    <dbReference type="NCBI Taxonomy" id="680378"/>
    <lineage>
        <taxon>Bacteria</taxon>
        <taxon>Bacillati</taxon>
        <taxon>Bacillota</taxon>
        <taxon>Clostridia</taxon>
        <taxon>Lachnospirales</taxon>
        <taxon>Natranaerovirgaceae</taxon>
        <taxon>Natranaerovirga</taxon>
    </lineage>
</organism>
<dbReference type="InterPro" id="IPR036683">
    <property type="entry name" value="CO_DH_flav_C_dom_sf"/>
</dbReference>
<dbReference type="GO" id="GO:0071949">
    <property type="term" value="F:FAD binding"/>
    <property type="evidence" value="ECO:0007669"/>
    <property type="project" value="InterPro"/>
</dbReference>
<dbReference type="SUPFAM" id="SSF55447">
    <property type="entry name" value="CO dehydrogenase flavoprotein C-terminal domain-like"/>
    <property type="match status" value="1"/>
</dbReference>
<dbReference type="InterPro" id="IPR016169">
    <property type="entry name" value="FAD-bd_PCMH_sub2"/>
</dbReference>
<dbReference type="InterPro" id="IPR005107">
    <property type="entry name" value="CO_DH_flav_C"/>
</dbReference>
<dbReference type="SUPFAM" id="SSF56176">
    <property type="entry name" value="FAD-binding/transporter-associated domain-like"/>
    <property type="match status" value="1"/>
</dbReference>
<dbReference type="EMBL" id="SMGQ01000011">
    <property type="protein sequence ID" value="TCK97755.1"/>
    <property type="molecule type" value="Genomic_DNA"/>
</dbReference>
<keyword evidence="5" id="KW-1185">Reference proteome</keyword>
<dbReference type="Pfam" id="PF00941">
    <property type="entry name" value="FAD_binding_5"/>
    <property type="match status" value="1"/>
</dbReference>
<comment type="caution">
    <text evidence="4">The sequence shown here is derived from an EMBL/GenBank/DDBJ whole genome shotgun (WGS) entry which is preliminary data.</text>
</comment>
<evidence type="ECO:0000313" key="4">
    <source>
        <dbReference type="EMBL" id="TCK97755.1"/>
    </source>
</evidence>